<dbReference type="PANTHER" id="PTHR11679">
    <property type="entry name" value="VESICLE PROTEIN SORTING-ASSOCIATED"/>
    <property type="match status" value="1"/>
</dbReference>
<dbReference type="Gene3D" id="3.40.50.2060">
    <property type="match status" value="1"/>
</dbReference>
<protein>
    <submittedName>
        <fullName evidence="3">Putative vacuolar sorting protein vps33/slp1 sec1 family</fullName>
    </submittedName>
</protein>
<dbReference type="PIRSF" id="PIRSF005715">
    <property type="entry name" value="VPS45_Sec1"/>
    <property type="match status" value="1"/>
</dbReference>
<reference evidence="3" key="1">
    <citation type="journal article" date="2017" name="Front. Cell. Infect. Microbiol.">
        <title>The Distinct Transcriptional Response of the Midgut of Amblyomma sculptum and Amblyomma aureolatum Ticks to Rickettsia rickettsii Correlates to Their Differences in Susceptibility to Infection.</title>
        <authorList>
            <person name="Martins L.A."/>
            <person name="Galletti M.F.B.M."/>
            <person name="Ribeiro J.M."/>
            <person name="Fujita A."/>
            <person name="Costa F.B."/>
            <person name="Labruna M.B."/>
            <person name="Daffre S."/>
            <person name="Fogaca A.C."/>
        </authorList>
    </citation>
    <scope>NUCLEOTIDE SEQUENCE</scope>
</reference>
<evidence type="ECO:0000256" key="2">
    <source>
        <dbReference type="SAM" id="MobiDB-lite"/>
    </source>
</evidence>
<dbReference type="Pfam" id="PF00995">
    <property type="entry name" value="Sec1"/>
    <property type="match status" value="1"/>
</dbReference>
<dbReference type="Gene3D" id="1.25.40.850">
    <property type="match status" value="1"/>
</dbReference>
<name>A0A1E1XDP0_9ACAR</name>
<evidence type="ECO:0000313" key="3">
    <source>
        <dbReference type="EMBL" id="JAT97319.1"/>
    </source>
</evidence>
<sequence length="607" mass="68390">MAAHLSNGRVNIALLREAARRELIGLLDKCNGTKAIVWDESLAGPFSLIAEFGLLRDHQVTQMFHLATQRPVTTTAQHVIYMVRPRLALMDIIAEQVLEQARQSGGSGQRKEFHVFFVPRKSQPCIRQLEERGVYGELDIEEYTLELFPVDSDVLSMEMEASFKECHVEEDTTSMHYVARALMTLQSLYGVIPNVYAKGKMAKMVGDMLVRLRRELVGREAPLVPQVDTLLLLDRQVDLLTPLATQLTYQGLLDEVFGIQHNIVRLPVEKAGGELASSESRQLCLNSAEELFAELRDRNFNAVGPLLSREAKSLTSQYEVRHDARTIGEIKQFVDRLPSMQLKRKSLANHTSLAEEIKKVTDRESFFENLAVEQEFMNGVDTDKVHPHIEDCIARQDDIVKVLRLVCMQSVANNGLKPRVLDHYRREILQTYGYRQLLWLLRLEKAGLLHVQEHKNHFSTLRKTLKLNVEDVSEQVPNDASYVYSGYAPLSVRLAQFLAQPGWRAISEALALLPGPTLTDLHQARPMAAGGRRPRRGSVSSLQSSSGEEPKVTLVFFLGGCTYAEISALRFLSQQDDAPVEYLVATTKLINGRTFLQSLNEPLSPPQ</sequence>
<dbReference type="GO" id="GO:0016192">
    <property type="term" value="P:vesicle-mediated transport"/>
    <property type="evidence" value="ECO:0007669"/>
    <property type="project" value="InterPro"/>
</dbReference>
<organism evidence="3">
    <name type="scientific">Amblyomma aureolatum</name>
    <dbReference type="NCBI Taxonomy" id="187763"/>
    <lineage>
        <taxon>Eukaryota</taxon>
        <taxon>Metazoa</taxon>
        <taxon>Ecdysozoa</taxon>
        <taxon>Arthropoda</taxon>
        <taxon>Chelicerata</taxon>
        <taxon>Arachnida</taxon>
        <taxon>Acari</taxon>
        <taxon>Parasitiformes</taxon>
        <taxon>Ixodida</taxon>
        <taxon>Ixodoidea</taxon>
        <taxon>Ixodidae</taxon>
        <taxon>Amblyomminae</taxon>
        <taxon>Amblyomma</taxon>
    </lineage>
</organism>
<dbReference type="InterPro" id="IPR036045">
    <property type="entry name" value="Sec1-like_sf"/>
</dbReference>
<comment type="similarity">
    <text evidence="1">Belongs to the STXBP/unc-18/SEC1 family.</text>
</comment>
<dbReference type="EMBL" id="GFAC01001869">
    <property type="protein sequence ID" value="JAT97319.1"/>
    <property type="molecule type" value="mRNA"/>
</dbReference>
<dbReference type="FunFam" id="3.40.50.1910:FF:000005">
    <property type="entry name" value="vacuolar protein sorting-associated protein 33A isoform X1"/>
    <property type="match status" value="1"/>
</dbReference>
<feature type="region of interest" description="Disordered" evidence="2">
    <location>
        <begin position="526"/>
        <end position="545"/>
    </location>
</feature>
<dbReference type="Gene3D" id="3.40.50.1910">
    <property type="match status" value="3"/>
</dbReference>
<dbReference type="InterPro" id="IPR043155">
    <property type="entry name" value="VPS33_dom3b"/>
</dbReference>
<accession>A0A1E1XDP0</accession>
<dbReference type="InterPro" id="IPR043154">
    <property type="entry name" value="Sec-1-like_dom1"/>
</dbReference>
<dbReference type="AlphaFoldDB" id="A0A1E1XDP0"/>
<dbReference type="InterPro" id="IPR001619">
    <property type="entry name" value="Sec1-like"/>
</dbReference>
<dbReference type="InterPro" id="IPR027482">
    <property type="entry name" value="Sec1-like_dom2"/>
</dbReference>
<evidence type="ECO:0000256" key="1">
    <source>
        <dbReference type="ARBA" id="ARBA00009884"/>
    </source>
</evidence>
<dbReference type="SUPFAM" id="SSF56815">
    <property type="entry name" value="Sec1/munc18-like (SM) proteins"/>
    <property type="match status" value="1"/>
</dbReference>
<proteinExistence type="evidence at transcript level"/>